<reference evidence="1" key="1">
    <citation type="submission" date="2021-01" db="EMBL/GenBank/DDBJ databases">
        <authorList>
            <consortium name="Genoscope - CEA"/>
            <person name="William W."/>
        </authorList>
    </citation>
    <scope>NUCLEOTIDE SEQUENCE</scope>
</reference>
<protein>
    <submittedName>
        <fullName evidence="1">Uncharacterized protein</fullName>
    </submittedName>
</protein>
<evidence type="ECO:0000313" key="1">
    <source>
        <dbReference type="EMBL" id="CAD8173395.1"/>
    </source>
</evidence>
<dbReference type="EMBL" id="CAJJDP010000060">
    <property type="protein sequence ID" value="CAD8173395.1"/>
    <property type="molecule type" value="Genomic_DNA"/>
</dbReference>
<evidence type="ECO:0000313" key="2">
    <source>
        <dbReference type="Proteomes" id="UP000683925"/>
    </source>
</evidence>
<name>A0A8S1VA03_PAROT</name>
<organism evidence="1 2">
    <name type="scientific">Paramecium octaurelia</name>
    <dbReference type="NCBI Taxonomy" id="43137"/>
    <lineage>
        <taxon>Eukaryota</taxon>
        <taxon>Sar</taxon>
        <taxon>Alveolata</taxon>
        <taxon>Ciliophora</taxon>
        <taxon>Intramacronucleata</taxon>
        <taxon>Oligohymenophorea</taxon>
        <taxon>Peniculida</taxon>
        <taxon>Parameciidae</taxon>
        <taxon>Paramecium</taxon>
    </lineage>
</organism>
<keyword evidence="2" id="KW-1185">Reference proteome</keyword>
<gene>
    <name evidence="1" type="ORF">POCTA_138.1.T0610304</name>
</gene>
<dbReference type="Proteomes" id="UP000683925">
    <property type="component" value="Unassembled WGS sequence"/>
</dbReference>
<dbReference type="OrthoDB" id="345409at2759"/>
<comment type="caution">
    <text evidence="1">The sequence shown here is derived from an EMBL/GenBank/DDBJ whole genome shotgun (WGS) entry which is preliminary data.</text>
</comment>
<proteinExistence type="predicted"/>
<accession>A0A8S1VA03</accession>
<dbReference type="AlphaFoldDB" id="A0A8S1VA03"/>
<sequence>MIKFQKQLFNDANFVIYISWNILDLIFFDIKVKQSQGQYEILVDFKKFLDPLYKGTPQQIIDTLTALMNAIKMIHTIAKILQNQ</sequence>